<feature type="transmembrane region" description="Helical" evidence="1">
    <location>
        <begin position="129"/>
        <end position="146"/>
    </location>
</feature>
<dbReference type="GO" id="GO:0000271">
    <property type="term" value="P:polysaccharide biosynthetic process"/>
    <property type="evidence" value="ECO:0007669"/>
    <property type="project" value="TreeGrafter"/>
</dbReference>
<feature type="domain" description="Acyltransferase 3" evidence="2">
    <location>
        <begin position="154"/>
        <end position="356"/>
    </location>
</feature>
<dbReference type="EMBL" id="MTSE01000003">
    <property type="protein sequence ID" value="OUJ74868.1"/>
    <property type="molecule type" value="Genomic_DNA"/>
</dbReference>
<reference evidence="3 4" key="1">
    <citation type="submission" date="2017-01" db="EMBL/GenBank/DDBJ databases">
        <title>A new Hymenobacter.</title>
        <authorList>
            <person name="Liang Y."/>
            <person name="Feng F."/>
        </authorList>
    </citation>
    <scope>NUCLEOTIDE SEQUENCE [LARGE SCALE GENOMIC DNA]</scope>
    <source>
        <strain evidence="3">MIMBbqt21</strain>
    </source>
</reference>
<dbReference type="AlphaFoldDB" id="A0A243WH56"/>
<protein>
    <recommendedName>
        <fullName evidence="2">Acyltransferase 3 domain-containing protein</fullName>
    </recommendedName>
</protein>
<feature type="transmembrane region" description="Helical" evidence="1">
    <location>
        <begin position="254"/>
        <end position="272"/>
    </location>
</feature>
<evidence type="ECO:0000313" key="3">
    <source>
        <dbReference type="EMBL" id="OUJ74868.1"/>
    </source>
</evidence>
<evidence type="ECO:0000313" key="4">
    <source>
        <dbReference type="Proteomes" id="UP000194873"/>
    </source>
</evidence>
<organism evidence="3 4">
    <name type="scientific">Hymenobacter crusticola</name>
    <dbReference type="NCBI Taxonomy" id="1770526"/>
    <lineage>
        <taxon>Bacteria</taxon>
        <taxon>Pseudomonadati</taxon>
        <taxon>Bacteroidota</taxon>
        <taxon>Cytophagia</taxon>
        <taxon>Cytophagales</taxon>
        <taxon>Hymenobacteraceae</taxon>
        <taxon>Hymenobacter</taxon>
    </lineage>
</organism>
<feature type="transmembrane region" description="Helical" evidence="1">
    <location>
        <begin position="81"/>
        <end position="109"/>
    </location>
</feature>
<proteinExistence type="predicted"/>
<gene>
    <name evidence="3" type="ORF">BXP70_08950</name>
</gene>
<evidence type="ECO:0000259" key="2">
    <source>
        <dbReference type="Pfam" id="PF01757"/>
    </source>
</evidence>
<dbReference type="PANTHER" id="PTHR23028">
    <property type="entry name" value="ACETYLTRANSFERASE"/>
    <property type="match status" value="1"/>
</dbReference>
<dbReference type="RefSeq" id="WP_086593677.1">
    <property type="nucleotide sequence ID" value="NZ_MTSE01000003.1"/>
</dbReference>
<dbReference type="InterPro" id="IPR050879">
    <property type="entry name" value="Acyltransferase_3"/>
</dbReference>
<feature type="transmembrane region" description="Helical" evidence="1">
    <location>
        <begin position="55"/>
        <end position="75"/>
    </location>
</feature>
<dbReference type="GO" id="GO:0016020">
    <property type="term" value="C:membrane"/>
    <property type="evidence" value="ECO:0007669"/>
    <property type="project" value="TreeGrafter"/>
</dbReference>
<dbReference type="Proteomes" id="UP000194873">
    <property type="component" value="Unassembled WGS sequence"/>
</dbReference>
<feature type="transmembrane region" description="Helical" evidence="1">
    <location>
        <begin position="177"/>
        <end position="195"/>
    </location>
</feature>
<accession>A0A243WH56</accession>
<evidence type="ECO:0000256" key="1">
    <source>
        <dbReference type="SAM" id="Phobius"/>
    </source>
</evidence>
<dbReference type="GO" id="GO:0016747">
    <property type="term" value="F:acyltransferase activity, transferring groups other than amino-acyl groups"/>
    <property type="evidence" value="ECO:0007669"/>
    <property type="project" value="InterPro"/>
</dbReference>
<keyword evidence="1" id="KW-1133">Transmembrane helix</keyword>
<dbReference type="InterPro" id="IPR002656">
    <property type="entry name" value="Acyl_transf_3_dom"/>
</dbReference>
<feature type="transmembrane region" description="Helical" evidence="1">
    <location>
        <begin position="341"/>
        <end position="359"/>
    </location>
</feature>
<feature type="transmembrane region" description="Helical" evidence="1">
    <location>
        <begin position="215"/>
        <end position="233"/>
    </location>
</feature>
<keyword evidence="1" id="KW-0812">Transmembrane</keyword>
<feature type="transmembrane region" description="Helical" evidence="1">
    <location>
        <begin position="152"/>
        <end position="170"/>
    </location>
</feature>
<comment type="caution">
    <text evidence="3">The sequence shown here is derived from an EMBL/GenBank/DDBJ whole genome shotgun (WGS) entry which is preliminary data.</text>
</comment>
<sequence length="377" mass="42579">MLYEKFIPANGVTAFLPVSSLTTDATIVKKTTVDSQQSGPSTQSKWFGGLNSIRFVLAFIVVLSHLGNPIAIALRHSNLKLLQYVGMLLGVSFVGVSAVIAFFVISGFVIHYPNRNGIRDVKLFYVKRLVRVLVPLLVIMLAGMPFGNPERAVVWSLYCELIYYAIYPTLAKINTAWRVKLIFAFIVAAILIGTVGQPDLVSMLAQSDRGYMGDLWRFGFKLTWLVGLPYWLLGVMMAEKIDFVQQRVSTQRIWLWRIGLYAATVVCCTLRFHSFVPYSLSMLIMAAPIAKWLEQEIIYYRTKQPTAWLENFGKFSYSLYLCHPLIITALLTFVPLTVYSYLGYLMVCVVGAYLFYLLLEKPSHLLAEKLAGSLKKM</sequence>
<dbReference type="OrthoDB" id="9767863at2"/>
<feature type="domain" description="Acyltransferase 3" evidence="2">
    <location>
        <begin position="49"/>
        <end position="146"/>
    </location>
</feature>
<name>A0A243WH56_9BACT</name>
<dbReference type="PANTHER" id="PTHR23028:SF53">
    <property type="entry name" value="ACYL_TRANSF_3 DOMAIN-CONTAINING PROTEIN"/>
    <property type="match status" value="1"/>
</dbReference>
<dbReference type="Pfam" id="PF01757">
    <property type="entry name" value="Acyl_transf_3"/>
    <property type="match status" value="2"/>
</dbReference>
<keyword evidence="4" id="KW-1185">Reference proteome</keyword>
<keyword evidence="1" id="KW-0472">Membrane</keyword>